<evidence type="ECO:0000313" key="2">
    <source>
        <dbReference type="EMBL" id="TKI53747.1"/>
    </source>
</evidence>
<protein>
    <submittedName>
        <fullName evidence="2">DUF2812 domain-containing protein</fullName>
    </submittedName>
</protein>
<feature type="transmembrane region" description="Helical" evidence="1">
    <location>
        <begin position="106"/>
        <end position="130"/>
    </location>
</feature>
<accession>A0A4U2Y0B9</accession>
<evidence type="ECO:0000313" key="3">
    <source>
        <dbReference type="Proteomes" id="UP000308744"/>
    </source>
</evidence>
<dbReference type="Pfam" id="PF11193">
    <property type="entry name" value="DUF2812"/>
    <property type="match status" value="2"/>
</dbReference>
<proteinExistence type="predicted"/>
<feature type="transmembrane region" description="Helical" evidence="1">
    <location>
        <begin position="336"/>
        <end position="357"/>
    </location>
</feature>
<keyword evidence="1" id="KW-1133">Transmembrane helix</keyword>
<reference evidence="2 3" key="1">
    <citation type="submission" date="2019-04" db="EMBL/GenBank/DDBJ databases">
        <title>Lysinibacillus genome sequencing.</title>
        <authorList>
            <person name="Dunlap C."/>
        </authorList>
    </citation>
    <scope>NUCLEOTIDE SEQUENCE [LARGE SCALE GENOMIC DNA]</scope>
    <source>
        <strain evidence="2 3">CCTCC AB 2010389</strain>
    </source>
</reference>
<organism evidence="2 3">
    <name type="scientific">Lysinibacillus mangiferihumi</name>
    <dbReference type="NCBI Taxonomy" id="1130819"/>
    <lineage>
        <taxon>Bacteria</taxon>
        <taxon>Bacillati</taxon>
        <taxon>Bacillota</taxon>
        <taxon>Bacilli</taxon>
        <taxon>Bacillales</taxon>
        <taxon>Bacillaceae</taxon>
        <taxon>Lysinibacillus</taxon>
    </lineage>
</organism>
<feature type="transmembrane region" description="Helical" evidence="1">
    <location>
        <begin position="296"/>
        <end position="316"/>
    </location>
</feature>
<comment type="caution">
    <text evidence="2">The sequence shown here is derived from an EMBL/GenBank/DDBJ whole genome shotgun (WGS) entry which is preliminary data.</text>
</comment>
<keyword evidence="1" id="KW-0472">Membrane</keyword>
<name>A0A4U2Y0B9_9BACI</name>
<evidence type="ECO:0000256" key="1">
    <source>
        <dbReference type="SAM" id="Phobius"/>
    </source>
</evidence>
<gene>
    <name evidence="2" type="ORF">FC756_22205</name>
</gene>
<dbReference type="Proteomes" id="UP000308744">
    <property type="component" value="Unassembled WGS sequence"/>
</dbReference>
<dbReference type="InterPro" id="IPR021359">
    <property type="entry name" value="DUF2812"/>
</dbReference>
<dbReference type="RefSeq" id="WP_107894266.1">
    <property type="nucleotide sequence ID" value="NZ_PYWM01000002.1"/>
</dbReference>
<feature type="transmembrane region" description="Helical" evidence="1">
    <location>
        <begin position="136"/>
        <end position="159"/>
    </location>
</feature>
<dbReference type="AlphaFoldDB" id="A0A4U2Y0B9"/>
<keyword evidence="3" id="KW-1185">Reference proteome</keyword>
<keyword evidence="1" id="KW-0812">Transmembrane</keyword>
<dbReference type="EMBL" id="SZPU01000102">
    <property type="protein sequence ID" value="TKI53747.1"/>
    <property type="molecule type" value="Genomic_DNA"/>
</dbReference>
<sequence length="367" mass="43199">MKKMRWLWSYQVNRTEKWLSDMAREGYHLCDFNAVTREFTFEEGEPRNAIYAIRFDNNALPSALKQEGWHIVASSKSWQFVKNASSDVAVYPTRETILRRARMHTYLFILLAIFLMAGQINVLLMTTIISRTVGDISWLGIVIPLFILTLFISLSMFVFRAYRKFEKKEMDFGIQVVANGRKSHKIKLGWMYLPQQTKEWLEVQAEQGFELERVFGPLFTFRQTGRKNIAYEVSFEPKVDSTFFSIHKEIGWQLKFSSNLTWMHYSIWAMPYKEGEMVPAFMYDPHERLRSLKKSLFMSLGISGYLLIILAVSLYMNFYRIGNTFFEMSIDGILRLLLIVTIALWGSIFLKIIIGFLREWKIVREGY</sequence>